<proteinExistence type="predicted"/>
<evidence type="ECO:0000313" key="4">
    <source>
        <dbReference type="Proteomes" id="UP001472677"/>
    </source>
</evidence>
<accession>A0ABR2CYD6</accession>
<dbReference type="Pfam" id="PF07891">
    <property type="entry name" value="DUF1666"/>
    <property type="match status" value="1"/>
</dbReference>
<comment type="caution">
    <text evidence="3">The sequence shown here is derived from an EMBL/GenBank/DDBJ whole genome shotgun (WGS) entry which is preliminary data.</text>
</comment>
<sequence length="798" mass="91889">MHGFFYTNMLPGVASLWGFLSKFIAFVFGYLFRFSADECFTESDSGGCSDSCFDDLKGRQSSDDVDQGNREAENSSPVASSSKYEFLYRNGFSGFIEEPKAENFTVHELYMDSSDLANSNGKTPVSKDPAVPDIGKAEVETEDVNEEKITDPGESFTAAKDMENSLEVKEGPAEEKTIESFMPENVLEKEPEESALRFSFEWGFLKHIKPEHDAMKKDVEEIEKESVENFMVETFSEKPKHVKIVEKEDILEEKAVENYITEDGLEKHASDIQGNGDHIEERFDNFFESPVIDMYIGKWHQEKEEPKIDWEMLSPRNTADAESITYEISANRVDLRPQSHGQNVENMEHELHEFNASRDISDEAAPADISGPINDSDEEFIELEPVSERLCVMGGTQSREDLNVEDEGEEEEDWSDDDDDDDDELIQRLKMEMKMARTGGLATILEESSESPKMVEQLGPLKIDEKYDHKDHIAEIQKVYKSYRDKMRKLDILNSQTMHAISLLQLKDPVRVSTTFGKSSAPGIKSLLSHNVWLFKQRKPGADPAMKLIRDLHIDFETVYVGQVCLSWEILHWQYGKVKMLSESDRHSLGFHQYNQVAGEFQRFQVLVQRFLEDEPFQNRPRVENYTKNRRAVRHLLQVPVVKDDRLKNKLEDAVSDEMLTDIIEESMHVLWEFIRADKDDSSVVSKTPQQAQVAPHDPIDLELLMDVRADLQKKEKRFKEIQRSTNCIIKKLQRQQGGNLFDHALFIAQVELKLVSRVLNMLKISTDQLVWCHEKLQRINFRARKIEIEPSFTLFPC</sequence>
<keyword evidence="2" id="KW-0812">Transmembrane</keyword>
<evidence type="ECO:0008006" key="5">
    <source>
        <dbReference type="Google" id="ProtNLM"/>
    </source>
</evidence>
<organism evidence="3 4">
    <name type="scientific">Hibiscus sabdariffa</name>
    <name type="common">roselle</name>
    <dbReference type="NCBI Taxonomy" id="183260"/>
    <lineage>
        <taxon>Eukaryota</taxon>
        <taxon>Viridiplantae</taxon>
        <taxon>Streptophyta</taxon>
        <taxon>Embryophyta</taxon>
        <taxon>Tracheophyta</taxon>
        <taxon>Spermatophyta</taxon>
        <taxon>Magnoliopsida</taxon>
        <taxon>eudicotyledons</taxon>
        <taxon>Gunneridae</taxon>
        <taxon>Pentapetalae</taxon>
        <taxon>rosids</taxon>
        <taxon>malvids</taxon>
        <taxon>Malvales</taxon>
        <taxon>Malvaceae</taxon>
        <taxon>Malvoideae</taxon>
        <taxon>Hibiscus</taxon>
    </lineage>
</organism>
<keyword evidence="2" id="KW-1133">Transmembrane helix</keyword>
<evidence type="ECO:0000313" key="3">
    <source>
        <dbReference type="EMBL" id="KAK8526032.1"/>
    </source>
</evidence>
<gene>
    <name evidence="3" type="ORF">V6N12_020513</name>
</gene>
<feature type="region of interest" description="Disordered" evidence="1">
    <location>
        <begin position="395"/>
        <end position="422"/>
    </location>
</feature>
<name>A0ABR2CYD6_9ROSI</name>
<dbReference type="InterPro" id="IPR012870">
    <property type="entry name" value="DUF1666"/>
</dbReference>
<evidence type="ECO:0000256" key="2">
    <source>
        <dbReference type="SAM" id="Phobius"/>
    </source>
</evidence>
<reference evidence="3 4" key="1">
    <citation type="journal article" date="2024" name="G3 (Bethesda)">
        <title>Genome assembly of Hibiscus sabdariffa L. provides insights into metabolisms of medicinal natural products.</title>
        <authorList>
            <person name="Kim T."/>
        </authorList>
    </citation>
    <scope>NUCLEOTIDE SEQUENCE [LARGE SCALE GENOMIC DNA]</scope>
    <source>
        <strain evidence="3">TK-2024</strain>
        <tissue evidence="3">Old leaves</tissue>
    </source>
</reference>
<evidence type="ECO:0000256" key="1">
    <source>
        <dbReference type="SAM" id="MobiDB-lite"/>
    </source>
</evidence>
<dbReference type="Proteomes" id="UP001472677">
    <property type="component" value="Unassembled WGS sequence"/>
</dbReference>
<keyword evidence="2" id="KW-0472">Membrane</keyword>
<feature type="transmembrane region" description="Helical" evidence="2">
    <location>
        <begin position="12"/>
        <end position="32"/>
    </location>
</feature>
<dbReference type="EMBL" id="JBBPBM010000039">
    <property type="protein sequence ID" value="KAK8526032.1"/>
    <property type="molecule type" value="Genomic_DNA"/>
</dbReference>
<feature type="compositionally biased region" description="Acidic residues" evidence="1">
    <location>
        <begin position="403"/>
        <end position="422"/>
    </location>
</feature>
<dbReference type="PANTHER" id="PTHR46741:SF4">
    <property type="entry name" value="FINGER FYVE DOMAIN PROTEIN, PUTATIVE (DUF1666)-RELATED"/>
    <property type="match status" value="1"/>
</dbReference>
<keyword evidence="4" id="KW-1185">Reference proteome</keyword>
<protein>
    <recommendedName>
        <fullName evidence="5">Ribosomal protein L34Ae</fullName>
    </recommendedName>
</protein>
<dbReference type="PANTHER" id="PTHR46741">
    <property type="entry name" value="OS09G0413600 PROTEIN"/>
    <property type="match status" value="1"/>
</dbReference>